<dbReference type="InterPro" id="IPR001279">
    <property type="entry name" value="Metallo-B-lactamas"/>
</dbReference>
<dbReference type="SMART" id="SM00849">
    <property type="entry name" value="Lactamase_B"/>
    <property type="match status" value="1"/>
</dbReference>
<dbReference type="Proteomes" id="UP000034600">
    <property type="component" value="Unassembled WGS sequence"/>
</dbReference>
<dbReference type="InterPro" id="IPR052159">
    <property type="entry name" value="Competence_DNA_uptake"/>
</dbReference>
<dbReference type="PATRIC" id="fig|1618666.3.peg.197"/>
<feature type="transmembrane region" description="Helical" evidence="1">
    <location>
        <begin position="12"/>
        <end position="31"/>
    </location>
</feature>
<dbReference type="Pfam" id="PF00753">
    <property type="entry name" value="Lactamase_B"/>
    <property type="match status" value="1"/>
</dbReference>
<dbReference type="PANTHER" id="PTHR30619">
    <property type="entry name" value="DNA INTERNALIZATION/COMPETENCE PROTEIN COMEC/REC2"/>
    <property type="match status" value="1"/>
</dbReference>
<dbReference type="EMBL" id="LCPO01000006">
    <property type="protein sequence ID" value="KKU99091.1"/>
    <property type="molecule type" value="Genomic_DNA"/>
</dbReference>
<evidence type="ECO:0000256" key="1">
    <source>
        <dbReference type="SAM" id="Phobius"/>
    </source>
</evidence>
<reference evidence="3 4" key="1">
    <citation type="journal article" date="2015" name="Nature">
        <title>rRNA introns, odd ribosomes, and small enigmatic genomes across a large radiation of phyla.</title>
        <authorList>
            <person name="Brown C.T."/>
            <person name="Hug L.A."/>
            <person name="Thomas B.C."/>
            <person name="Sharon I."/>
            <person name="Castelle C.J."/>
            <person name="Singh A."/>
            <person name="Wilkins M.J."/>
            <person name="Williams K.H."/>
            <person name="Banfield J.F."/>
        </authorList>
    </citation>
    <scope>NUCLEOTIDE SEQUENCE [LARGE SCALE GENOMIC DNA]</scope>
</reference>
<accession>A0A0G1UYH0</accession>
<protein>
    <submittedName>
        <fullName evidence="3">Internalization-related competence protein ComEC/Rec2 protein</fullName>
    </submittedName>
</protein>
<keyword evidence="1" id="KW-0472">Membrane</keyword>
<keyword evidence="1" id="KW-0812">Transmembrane</keyword>
<dbReference type="InterPro" id="IPR035681">
    <property type="entry name" value="ComA-like_MBL"/>
</dbReference>
<evidence type="ECO:0000313" key="4">
    <source>
        <dbReference type="Proteomes" id="UP000034600"/>
    </source>
</evidence>
<proteinExistence type="predicted"/>
<dbReference type="SUPFAM" id="SSF56281">
    <property type="entry name" value="Metallo-hydrolase/oxidoreductase"/>
    <property type="match status" value="1"/>
</dbReference>
<sequence>MWEKLAEHKNKIIVLLAALAILDFLVFWQIGRAGTEDENLRIYFLSVGQGDSELVELPGGVKVLIDGGPPNGLVSGELSKFLPMGDRYVDLVVMSHPQLDHFGGLIEILRNYEIGAFLTSGREGEAAAFAELEQVIEEKNIKVITLSAGDRIRYLDSRFEILSPEPADLKSRELNDATLVMELTNGAAKALFTGDIGADIEEKIFWKLENIDILKVPHHGSKFSSSEKFLAAIKPAVAVVEVGKNSYGHPTKEALDRVSSVGARIFRTDLDGTLRFELSDKEIRIFQQR</sequence>
<organism evidence="3 4">
    <name type="scientific">Candidatus Jorgensenbacteria bacterium GW2011_GWC1_48_8</name>
    <dbReference type="NCBI Taxonomy" id="1618666"/>
    <lineage>
        <taxon>Bacteria</taxon>
        <taxon>Candidatus Joergenseniibacteriota</taxon>
    </lineage>
</organism>
<evidence type="ECO:0000313" key="3">
    <source>
        <dbReference type="EMBL" id="KKU99091.1"/>
    </source>
</evidence>
<feature type="domain" description="Metallo-beta-lactamase" evidence="2">
    <location>
        <begin position="49"/>
        <end position="244"/>
    </location>
</feature>
<comment type="caution">
    <text evidence="3">The sequence shown here is derived from an EMBL/GenBank/DDBJ whole genome shotgun (WGS) entry which is preliminary data.</text>
</comment>
<dbReference type="InterPro" id="IPR036866">
    <property type="entry name" value="RibonucZ/Hydroxyglut_hydro"/>
</dbReference>
<keyword evidence="1" id="KW-1133">Transmembrane helix</keyword>
<name>A0A0G1UYH0_9BACT</name>
<dbReference type="AlphaFoldDB" id="A0A0G1UYH0"/>
<gene>
    <name evidence="3" type="ORF">UY32_C0006G0007</name>
</gene>
<dbReference type="CDD" id="cd07731">
    <property type="entry name" value="ComA-like_MBL-fold"/>
    <property type="match status" value="1"/>
</dbReference>
<evidence type="ECO:0000259" key="2">
    <source>
        <dbReference type="SMART" id="SM00849"/>
    </source>
</evidence>
<dbReference type="Gene3D" id="3.60.15.10">
    <property type="entry name" value="Ribonuclease Z/Hydroxyacylglutathione hydrolase-like"/>
    <property type="match status" value="1"/>
</dbReference>
<dbReference type="PANTHER" id="PTHR30619:SF1">
    <property type="entry name" value="RECOMBINATION PROTEIN 2"/>
    <property type="match status" value="1"/>
</dbReference>